<dbReference type="CDD" id="cd15831">
    <property type="entry name" value="BTAD"/>
    <property type="match status" value="1"/>
</dbReference>
<feature type="compositionally biased region" description="Gly residues" evidence="5">
    <location>
        <begin position="1090"/>
        <end position="1101"/>
    </location>
</feature>
<evidence type="ECO:0000256" key="4">
    <source>
        <dbReference type="PROSITE-ProRule" id="PRU01091"/>
    </source>
</evidence>
<feature type="region of interest" description="Disordered" evidence="5">
    <location>
        <begin position="244"/>
        <end position="269"/>
    </location>
</feature>
<evidence type="ECO:0000256" key="3">
    <source>
        <dbReference type="ARBA" id="ARBA00023125"/>
    </source>
</evidence>
<feature type="domain" description="OmpR/PhoB-type" evidence="6">
    <location>
        <begin position="1"/>
        <end position="91"/>
    </location>
</feature>
<dbReference type="Pfam" id="PF17874">
    <property type="entry name" value="TPR_MalT"/>
    <property type="match status" value="1"/>
</dbReference>
<name>A0ABP5HC23_9ACTN</name>
<evidence type="ECO:0000256" key="2">
    <source>
        <dbReference type="ARBA" id="ARBA00023012"/>
    </source>
</evidence>
<dbReference type="PANTHER" id="PTHR47691">
    <property type="entry name" value="REGULATOR-RELATED"/>
    <property type="match status" value="1"/>
</dbReference>
<keyword evidence="8" id="KW-1185">Reference proteome</keyword>
<evidence type="ECO:0000313" key="8">
    <source>
        <dbReference type="Proteomes" id="UP001500016"/>
    </source>
</evidence>
<evidence type="ECO:0000256" key="5">
    <source>
        <dbReference type="SAM" id="MobiDB-lite"/>
    </source>
</evidence>
<dbReference type="InterPro" id="IPR005158">
    <property type="entry name" value="BTAD"/>
</dbReference>
<dbReference type="InterPro" id="IPR041617">
    <property type="entry name" value="TPR_MalT"/>
</dbReference>
<dbReference type="SUPFAM" id="SSF48452">
    <property type="entry name" value="TPR-like"/>
    <property type="match status" value="2"/>
</dbReference>
<evidence type="ECO:0000259" key="6">
    <source>
        <dbReference type="PROSITE" id="PS51755"/>
    </source>
</evidence>
<dbReference type="RefSeq" id="WP_344524536.1">
    <property type="nucleotide sequence ID" value="NZ_BAAAPE010000002.1"/>
</dbReference>
<dbReference type="SUPFAM" id="SSF46894">
    <property type="entry name" value="C-terminal effector domain of the bipartite response regulators"/>
    <property type="match status" value="1"/>
</dbReference>
<dbReference type="InterPro" id="IPR041664">
    <property type="entry name" value="AAA_16"/>
</dbReference>
<comment type="caution">
    <text evidence="7">The sequence shown here is derived from an EMBL/GenBank/DDBJ whole genome shotgun (WGS) entry which is preliminary data.</text>
</comment>
<dbReference type="Pfam" id="PF03704">
    <property type="entry name" value="BTAD"/>
    <property type="match status" value="1"/>
</dbReference>
<dbReference type="Pfam" id="PF25872">
    <property type="entry name" value="HTH_77"/>
    <property type="match status" value="1"/>
</dbReference>
<dbReference type="InterPro" id="IPR011990">
    <property type="entry name" value="TPR-like_helical_dom_sf"/>
</dbReference>
<dbReference type="Gene3D" id="1.10.10.10">
    <property type="entry name" value="Winged helix-like DNA-binding domain superfamily/Winged helix DNA-binding domain"/>
    <property type="match status" value="1"/>
</dbReference>
<dbReference type="InterPro" id="IPR001867">
    <property type="entry name" value="OmpR/PhoB-type_DNA-bd"/>
</dbReference>
<reference evidence="8" key="1">
    <citation type="journal article" date="2019" name="Int. J. Syst. Evol. Microbiol.">
        <title>The Global Catalogue of Microorganisms (GCM) 10K type strain sequencing project: providing services to taxonomists for standard genome sequencing and annotation.</title>
        <authorList>
            <consortium name="The Broad Institute Genomics Platform"/>
            <consortium name="The Broad Institute Genome Sequencing Center for Infectious Disease"/>
            <person name="Wu L."/>
            <person name="Ma J."/>
        </authorList>
    </citation>
    <scope>NUCLEOTIDE SEQUENCE [LARGE SCALE GENOMIC DNA]</scope>
    <source>
        <strain evidence="8">JCM 15478</strain>
    </source>
</reference>
<protein>
    <submittedName>
        <fullName evidence="7">BTAD domain-containing putative transcriptional regulator</fullName>
    </submittedName>
</protein>
<evidence type="ECO:0000256" key="1">
    <source>
        <dbReference type="ARBA" id="ARBA00005820"/>
    </source>
</evidence>
<comment type="similarity">
    <text evidence="1">Belongs to the AfsR/DnrI/RedD regulatory family.</text>
</comment>
<dbReference type="InterPro" id="IPR027417">
    <property type="entry name" value="P-loop_NTPase"/>
</dbReference>
<gene>
    <name evidence="7" type="ORF">GCM10009801_10670</name>
</gene>
<evidence type="ECO:0000313" key="7">
    <source>
        <dbReference type="EMBL" id="GAA2065378.1"/>
    </source>
</evidence>
<feature type="region of interest" description="Disordered" evidence="5">
    <location>
        <begin position="1090"/>
        <end position="1113"/>
    </location>
</feature>
<dbReference type="Proteomes" id="UP001500016">
    <property type="component" value="Unassembled WGS sequence"/>
</dbReference>
<feature type="DNA-binding region" description="OmpR/PhoB-type" evidence="4">
    <location>
        <begin position="1"/>
        <end position="91"/>
    </location>
</feature>
<dbReference type="PROSITE" id="PS51755">
    <property type="entry name" value="OMPR_PHOB"/>
    <property type="match status" value="1"/>
</dbReference>
<accession>A0ABP5HC23</accession>
<keyword evidence="3 4" id="KW-0238">DNA-binding</keyword>
<organism evidence="7 8">
    <name type="scientific">Streptomyces albiaxialis</name>
    <dbReference type="NCBI Taxonomy" id="329523"/>
    <lineage>
        <taxon>Bacteria</taxon>
        <taxon>Bacillati</taxon>
        <taxon>Actinomycetota</taxon>
        <taxon>Actinomycetes</taxon>
        <taxon>Kitasatosporales</taxon>
        <taxon>Streptomycetaceae</taxon>
        <taxon>Streptomyces</taxon>
    </lineage>
</organism>
<dbReference type="Gene3D" id="3.40.50.300">
    <property type="entry name" value="P-loop containing nucleotide triphosphate hydrolases"/>
    <property type="match status" value="1"/>
</dbReference>
<dbReference type="EMBL" id="BAAAPE010000002">
    <property type="protein sequence ID" value="GAA2065378.1"/>
    <property type="molecule type" value="Genomic_DNA"/>
</dbReference>
<keyword evidence="2" id="KW-0902">Two-component regulatory system</keyword>
<dbReference type="InterPro" id="IPR016032">
    <property type="entry name" value="Sig_transdc_resp-reg_C-effctor"/>
</dbReference>
<dbReference type="SMART" id="SM01043">
    <property type="entry name" value="BTAD"/>
    <property type="match status" value="1"/>
</dbReference>
<dbReference type="InterPro" id="IPR058852">
    <property type="entry name" value="HTH_77"/>
</dbReference>
<dbReference type="SMART" id="SM00862">
    <property type="entry name" value="Trans_reg_C"/>
    <property type="match status" value="1"/>
</dbReference>
<dbReference type="Gene3D" id="1.25.40.10">
    <property type="entry name" value="Tetratricopeptide repeat domain"/>
    <property type="match status" value="2"/>
</dbReference>
<feature type="compositionally biased region" description="Basic and acidic residues" evidence="5">
    <location>
        <begin position="258"/>
        <end position="268"/>
    </location>
</feature>
<dbReference type="Pfam" id="PF13191">
    <property type="entry name" value="AAA_16"/>
    <property type="match status" value="1"/>
</dbReference>
<dbReference type="PANTHER" id="PTHR47691:SF3">
    <property type="entry name" value="HTH-TYPE TRANSCRIPTIONAL REGULATOR RV0890C-RELATED"/>
    <property type="match status" value="1"/>
</dbReference>
<dbReference type="SUPFAM" id="SSF52540">
    <property type="entry name" value="P-loop containing nucleoside triphosphate hydrolases"/>
    <property type="match status" value="1"/>
</dbReference>
<dbReference type="InterPro" id="IPR036388">
    <property type="entry name" value="WH-like_DNA-bd_sf"/>
</dbReference>
<feature type="compositionally biased region" description="Gly residues" evidence="5">
    <location>
        <begin position="244"/>
        <end position="255"/>
    </location>
</feature>
<dbReference type="PRINTS" id="PR00364">
    <property type="entry name" value="DISEASERSIST"/>
</dbReference>
<sequence>MRIGVLGPLEVSVGGAPVTVAGSRLRALLIRLALDPGRYVATGALADGLWEDEPPADLGNALQSLVSRLRRALGRPEAVEHGGPAGYRLAVPPEAVDAVRFERLARDGGRALRAGEPAAARRLLDEALGLWRGDALADVARAPFAEGPAHRLEELRVEAVTDRLEAVLGSGPAAGAVPELEALTTAHPLRERPRLLLVEALAAAGRGPEALAAYEEFRARLADELGTDPSPELRAAHLAVLRGGGARSIGSGTGPAEGENRDSREPEKIPTNLRAPLTSFVGRDGELRRVRGLLAEARLVTLTGPGGAGKTRLATTVAADLAHDAPDAGPGDAPARDLPGGVWLAELAPVTGADDVPLAVLGALGARQAAVLDPRHQAPQDVLTQVAEALAAAPAVLVLDNCEHVVEAAAHLAEQLLGRCPRLRVLATSREPLGIAGEALCPVPPLGLPPNAAEAPRSPAVRLFADRARSADPAFAVTGDNAAAVAEICRRLDGLPLAIELAAARLRSLPLDAVAARLDDRFRLLTTGPRTALPRHRTLEAVVAWSWELLDEEERRLAERLSVFPGGATPAAVAGVCGMDETAALDLLAALADKSLLHLADDDGPRYRMLETIREFGQGRLERSGTLDEARAAHAAYFVALAETADPHLRAHGQLRWIALLDAEHDNLLAALRWAVESGDAATAVRTGASLGTYWSILGHHAEAAEWLRLALEVPGPSPEEPRAVALAFYLINSASSGRVEHLAGPARELKELAARVDAGEGHALLAALEPGVAMFTEEDDTGIALIEARLGHPDPWTRAMLRLMRAAFRENKGYAAGLREDLDAAAEGFRSVGDRWGLAMALTQLGEFHALTGETGAAREGMEEALRLMRELRARNDIGQLRVRLAQLDARAGRTARARAELKDLLRGARREGRPHVAVICLGALGDIARREGDFATAARWYEDALRTWHEGPGAVPQAVPQFRALLRTGMAHLECARGDLDAAERHLADALEATDLAQDMPISAFVGVGIADLAAHRGRPAYAAELLGAADAVRGVSDVAQPDAERLTAELRRALGEGFAAARARGAALGRREALALLRVGTGVGAGAGGGAGGGGGAPAPGARAGHARRR</sequence>
<proteinExistence type="inferred from homology"/>